<name>A0A0E0LAD6_ORYPU</name>
<accession>A0A0E0LAD6</accession>
<sequence>MRSNCGRVCVRARRRRRRLGSRWLTRVSLSAAALLDRFFVRAEQEREMLYNSLGGYEITKTKGKKAGLVNLKPPNTGTGERERESL</sequence>
<evidence type="ECO:0000313" key="3">
    <source>
        <dbReference type="Proteomes" id="UP000026962"/>
    </source>
</evidence>
<dbReference type="Gramene" id="OPUNC06G10190.1">
    <property type="protein sequence ID" value="OPUNC06G10190.1"/>
    <property type="gene ID" value="OPUNC06G10190"/>
</dbReference>
<dbReference type="Proteomes" id="UP000026962">
    <property type="component" value="Chromosome 6"/>
</dbReference>
<reference evidence="2" key="2">
    <citation type="submission" date="2018-05" db="EMBL/GenBank/DDBJ databases">
        <title>OpunRS2 (Oryza punctata Reference Sequence Version 2).</title>
        <authorList>
            <person name="Zhang J."/>
            <person name="Kudrna D."/>
            <person name="Lee S."/>
            <person name="Talag J."/>
            <person name="Welchert J."/>
            <person name="Wing R.A."/>
        </authorList>
    </citation>
    <scope>NUCLEOTIDE SEQUENCE [LARGE SCALE GENOMIC DNA]</scope>
</reference>
<dbReference type="AlphaFoldDB" id="A0A0E0LAD6"/>
<dbReference type="HOGENOM" id="CLU_2501857_0_0_1"/>
<protein>
    <submittedName>
        <fullName evidence="2">Uncharacterized protein</fullName>
    </submittedName>
</protein>
<keyword evidence="3" id="KW-1185">Reference proteome</keyword>
<proteinExistence type="predicted"/>
<dbReference type="EnsemblPlants" id="OPUNC06G10190.1">
    <property type="protein sequence ID" value="OPUNC06G10190.1"/>
    <property type="gene ID" value="OPUNC06G10190"/>
</dbReference>
<organism evidence="2">
    <name type="scientific">Oryza punctata</name>
    <name type="common">Red rice</name>
    <dbReference type="NCBI Taxonomy" id="4537"/>
    <lineage>
        <taxon>Eukaryota</taxon>
        <taxon>Viridiplantae</taxon>
        <taxon>Streptophyta</taxon>
        <taxon>Embryophyta</taxon>
        <taxon>Tracheophyta</taxon>
        <taxon>Spermatophyta</taxon>
        <taxon>Magnoliopsida</taxon>
        <taxon>Liliopsida</taxon>
        <taxon>Poales</taxon>
        <taxon>Poaceae</taxon>
        <taxon>BOP clade</taxon>
        <taxon>Oryzoideae</taxon>
        <taxon>Oryzeae</taxon>
        <taxon>Oryzinae</taxon>
        <taxon>Oryza</taxon>
    </lineage>
</organism>
<reference evidence="2" key="1">
    <citation type="submission" date="2015-04" db="UniProtKB">
        <authorList>
            <consortium name="EnsemblPlants"/>
        </authorList>
    </citation>
    <scope>IDENTIFICATION</scope>
</reference>
<evidence type="ECO:0000313" key="2">
    <source>
        <dbReference type="EnsemblPlants" id="OPUNC06G10190.1"/>
    </source>
</evidence>
<feature type="region of interest" description="Disordered" evidence="1">
    <location>
        <begin position="67"/>
        <end position="86"/>
    </location>
</feature>
<evidence type="ECO:0000256" key="1">
    <source>
        <dbReference type="SAM" id="MobiDB-lite"/>
    </source>
</evidence>